<dbReference type="Proteomes" id="UP000515154">
    <property type="component" value="Linkage group LG15"/>
</dbReference>
<keyword evidence="5 8" id="KW-0472">Membrane</keyword>
<dbReference type="SUPFAM" id="SSF81321">
    <property type="entry name" value="Family A G protein-coupled receptor-like"/>
    <property type="match status" value="1"/>
</dbReference>
<feature type="transmembrane region" description="Helical" evidence="8">
    <location>
        <begin position="311"/>
        <end position="332"/>
    </location>
</feature>
<feature type="transmembrane region" description="Helical" evidence="8">
    <location>
        <begin position="107"/>
        <end position="132"/>
    </location>
</feature>
<reference evidence="11" key="1">
    <citation type="submission" date="2025-08" db="UniProtKB">
        <authorList>
            <consortium name="RefSeq"/>
        </authorList>
    </citation>
    <scope>IDENTIFICATION</scope>
</reference>
<evidence type="ECO:0000256" key="8">
    <source>
        <dbReference type="SAM" id="Phobius"/>
    </source>
</evidence>
<dbReference type="GO" id="GO:0016020">
    <property type="term" value="C:membrane"/>
    <property type="evidence" value="ECO:0007669"/>
    <property type="project" value="UniProtKB-SubCell"/>
</dbReference>
<feature type="transmembrane region" description="Helical" evidence="8">
    <location>
        <begin position="187"/>
        <end position="207"/>
    </location>
</feature>
<proteinExistence type="predicted"/>
<feature type="transmembrane region" description="Helical" evidence="8">
    <location>
        <begin position="353"/>
        <end position="372"/>
    </location>
</feature>
<feature type="domain" description="G-protein coupled receptors family 1 profile" evidence="9">
    <location>
        <begin position="87"/>
        <end position="369"/>
    </location>
</feature>
<dbReference type="CDD" id="cd00637">
    <property type="entry name" value="7tm_classA_rhodopsin-like"/>
    <property type="match status" value="1"/>
</dbReference>
<evidence type="ECO:0000313" key="11">
    <source>
        <dbReference type="RefSeq" id="XP_036365355.1"/>
    </source>
</evidence>
<sequence>MRCSTPSPEEAVFLLKKAQETSLQTKRVFSRFSLDISENSEKKKKMGKNNSVDDCTNILEELNAEMVDIYFPVIIFLGITMTFGGIGNCIVAYVYYHRFEITSTQVFVVALAVNDLLTCIICIPIELVILHFSYTFHSDIACRLMRYTVSAAIVNSAFITCIISVDRYIRVCRSLEYQISVEKSKKIVALIIITSAIATSLIPFVFFKNKRMAKHCGNIGEVCSLSESSDFVFGYYIFLTSGACSVFLTLVIIYLLIGIRIWKIYKAKKNIVYKLCISSVISKGLYTNTFLQTSPTKKKRKPMHPVRTNLVLFTISLIWIISYVPHFAAIFFRLFIKAFNENASHTEKVLYKGLLCSFYLSCALNPCIYGLFSQKFRFQLNNAFRKVIHSDH</sequence>
<dbReference type="InterPro" id="IPR017452">
    <property type="entry name" value="GPCR_Rhodpsn_7TM"/>
</dbReference>
<evidence type="ECO:0000256" key="7">
    <source>
        <dbReference type="ARBA" id="ARBA00023224"/>
    </source>
</evidence>
<dbReference type="Pfam" id="PF00001">
    <property type="entry name" value="7tm_1"/>
    <property type="match status" value="1"/>
</dbReference>
<protein>
    <submittedName>
        <fullName evidence="11">Growth hormone secretagogue receptor type 1-like</fullName>
    </submittedName>
</protein>
<keyword evidence="10" id="KW-1185">Reference proteome</keyword>
<evidence type="ECO:0000256" key="1">
    <source>
        <dbReference type="ARBA" id="ARBA00004141"/>
    </source>
</evidence>
<dbReference type="GO" id="GO:0004930">
    <property type="term" value="F:G protein-coupled receptor activity"/>
    <property type="evidence" value="ECO:0007669"/>
    <property type="project" value="UniProtKB-KW"/>
</dbReference>
<keyword evidence="3 8" id="KW-1133">Transmembrane helix</keyword>
<evidence type="ECO:0000256" key="4">
    <source>
        <dbReference type="ARBA" id="ARBA00023040"/>
    </source>
</evidence>
<keyword evidence="4" id="KW-0297">G-protein coupled receptor</keyword>
<dbReference type="KEGG" id="osn:118766190"/>
<evidence type="ECO:0000313" key="10">
    <source>
        <dbReference type="Proteomes" id="UP000515154"/>
    </source>
</evidence>
<dbReference type="PANTHER" id="PTHR24238">
    <property type="entry name" value="G-PROTEIN COUPLED RECEPTOR"/>
    <property type="match status" value="1"/>
</dbReference>
<evidence type="ECO:0000256" key="3">
    <source>
        <dbReference type="ARBA" id="ARBA00022989"/>
    </source>
</evidence>
<evidence type="ECO:0000256" key="2">
    <source>
        <dbReference type="ARBA" id="ARBA00022692"/>
    </source>
</evidence>
<dbReference type="PRINTS" id="PR00237">
    <property type="entry name" value="GPCRRHODOPSN"/>
</dbReference>
<dbReference type="Gene3D" id="1.20.1070.10">
    <property type="entry name" value="Rhodopsin 7-helix transmembrane proteins"/>
    <property type="match status" value="1"/>
</dbReference>
<dbReference type="InterPro" id="IPR000276">
    <property type="entry name" value="GPCR_Rhodpsn"/>
</dbReference>
<dbReference type="RefSeq" id="XP_036365355.1">
    <property type="nucleotide sequence ID" value="XM_036509462.1"/>
</dbReference>
<dbReference type="PANTHER" id="PTHR24238:SF47">
    <property type="entry name" value="ECDYSTEROIDS_DOPAMINE RECEPTOR-RELATED"/>
    <property type="match status" value="1"/>
</dbReference>
<feature type="transmembrane region" description="Helical" evidence="8">
    <location>
        <begin position="144"/>
        <end position="166"/>
    </location>
</feature>
<evidence type="ECO:0000256" key="5">
    <source>
        <dbReference type="ARBA" id="ARBA00023136"/>
    </source>
</evidence>
<feature type="transmembrane region" description="Helical" evidence="8">
    <location>
        <begin position="69"/>
        <end position="95"/>
    </location>
</feature>
<name>A0A7E6FDE4_9MOLL</name>
<organism evidence="10 11">
    <name type="scientific">Octopus sinensis</name>
    <name type="common">East Asian common octopus</name>
    <dbReference type="NCBI Taxonomy" id="2607531"/>
    <lineage>
        <taxon>Eukaryota</taxon>
        <taxon>Metazoa</taxon>
        <taxon>Spiralia</taxon>
        <taxon>Lophotrochozoa</taxon>
        <taxon>Mollusca</taxon>
        <taxon>Cephalopoda</taxon>
        <taxon>Coleoidea</taxon>
        <taxon>Octopodiformes</taxon>
        <taxon>Octopoda</taxon>
        <taxon>Incirrata</taxon>
        <taxon>Octopodidae</taxon>
        <taxon>Octopus</taxon>
    </lineage>
</organism>
<accession>A0A7E6FDE4</accession>
<evidence type="ECO:0000256" key="6">
    <source>
        <dbReference type="ARBA" id="ARBA00023170"/>
    </source>
</evidence>
<feature type="transmembrane region" description="Helical" evidence="8">
    <location>
        <begin position="235"/>
        <end position="259"/>
    </location>
</feature>
<keyword evidence="2 8" id="KW-0812">Transmembrane</keyword>
<dbReference type="PROSITE" id="PS50262">
    <property type="entry name" value="G_PROTEIN_RECEP_F1_2"/>
    <property type="match status" value="1"/>
</dbReference>
<comment type="subcellular location">
    <subcellularLocation>
        <location evidence="1">Membrane</location>
        <topology evidence="1">Multi-pass membrane protein</topology>
    </subcellularLocation>
</comment>
<evidence type="ECO:0000259" key="9">
    <source>
        <dbReference type="PROSITE" id="PS50262"/>
    </source>
</evidence>
<dbReference type="AlphaFoldDB" id="A0A7E6FDE4"/>
<keyword evidence="6" id="KW-0675">Receptor</keyword>
<gene>
    <name evidence="11" type="primary">LOC118766190</name>
</gene>
<keyword evidence="7" id="KW-0807">Transducer</keyword>